<dbReference type="InterPro" id="IPR051553">
    <property type="entry name" value="Ran_GTPase-activating"/>
</dbReference>
<feature type="repeat" description="RCC1" evidence="1">
    <location>
        <begin position="264"/>
        <end position="333"/>
    </location>
</feature>
<dbReference type="GeneID" id="3879661"/>
<proteinExistence type="predicted"/>
<reference evidence="2 3" key="1">
    <citation type="journal article" date="2003" name="Nature">
        <title>The genome sequence of the filamentous fungus Neurospora crassa.</title>
        <authorList>
            <person name="Galagan J.E."/>
            <person name="Calvo S.E."/>
            <person name="Borkovich K.A."/>
            <person name="Selker E.U."/>
            <person name="Read N.D."/>
            <person name="Jaffe D."/>
            <person name="FitzHugh W."/>
            <person name="Ma L.J."/>
            <person name="Smirnov S."/>
            <person name="Purcell S."/>
            <person name="Rehman B."/>
            <person name="Elkins T."/>
            <person name="Engels R."/>
            <person name="Wang S."/>
            <person name="Nielsen C.B."/>
            <person name="Butler J."/>
            <person name="Endrizzi M."/>
            <person name="Qui D."/>
            <person name="Ianakiev P."/>
            <person name="Bell-Pedersen D."/>
            <person name="Nelson M.A."/>
            <person name="Werner-Washburne M."/>
            <person name="Selitrennikoff C.P."/>
            <person name="Kinsey J.A."/>
            <person name="Braun E.L."/>
            <person name="Zelter A."/>
            <person name="Schulte U."/>
            <person name="Kothe G.O."/>
            <person name="Jedd G."/>
            <person name="Mewes W."/>
            <person name="Staben C."/>
            <person name="Marcotte E."/>
            <person name="Greenberg D."/>
            <person name="Roy A."/>
            <person name="Foley K."/>
            <person name="Naylor J."/>
            <person name="Stange-Thomann N."/>
            <person name="Barrett R."/>
            <person name="Gnerre S."/>
            <person name="Kamal M."/>
            <person name="Kamvysselis M."/>
            <person name="Mauceli E."/>
            <person name="Bielke C."/>
            <person name="Rudd S."/>
            <person name="Frishman D."/>
            <person name="Krystofova S."/>
            <person name="Rasmussen C."/>
            <person name="Metzenberg R.L."/>
            <person name="Perkins D.D."/>
            <person name="Kroken S."/>
            <person name="Cogoni C."/>
            <person name="Macino G."/>
            <person name="Catcheside D."/>
            <person name="Li W."/>
            <person name="Pratt R.J."/>
            <person name="Osmani S.A."/>
            <person name="DeSouza C.P."/>
            <person name="Glass L."/>
            <person name="Orbach M.J."/>
            <person name="Berglund J.A."/>
            <person name="Voelker R."/>
            <person name="Yarden O."/>
            <person name="Plamann M."/>
            <person name="Seiler S."/>
            <person name="Dunlap J."/>
            <person name="Radford A."/>
            <person name="Aramayo R."/>
            <person name="Natvig D.O."/>
            <person name="Alex L.A."/>
            <person name="Mannhaupt G."/>
            <person name="Ebbole D.J."/>
            <person name="Freitag M."/>
            <person name="Paulsen I."/>
            <person name="Sachs M.S."/>
            <person name="Lander E.S."/>
            <person name="Nusbaum C."/>
            <person name="Birren B."/>
        </authorList>
    </citation>
    <scope>NUCLEOTIDE SEQUENCE [LARGE SCALE GENOMIC DNA]</scope>
    <source>
        <strain evidence="3">ATCC 24698 / 74-OR23-1A / CBS 708.71 / DSM 1257 / FGSC 987</strain>
    </source>
</reference>
<feature type="repeat" description="RCC1" evidence="1">
    <location>
        <begin position="204"/>
        <end position="261"/>
    </location>
</feature>
<dbReference type="RefSeq" id="XP_963537.2">
    <property type="nucleotide sequence ID" value="XM_958444.2"/>
</dbReference>
<accession>Q1K8S6</accession>
<dbReference type="GO" id="GO:0007346">
    <property type="term" value="P:regulation of mitotic cell cycle"/>
    <property type="evidence" value="ECO:0000318"/>
    <property type="project" value="GO_Central"/>
</dbReference>
<dbReference type="PANTHER" id="PTHR45982">
    <property type="entry name" value="REGULATOR OF CHROMOSOME CONDENSATION"/>
    <property type="match status" value="1"/>
</dbReference>
<dbReference type="Gene3D" id="2.130.10.30">
    <property type="entry name" value="Regulator of chromosome condensation 1/beta-lactamase-inhibitor protein II"/>
    <property type="match status" value="1"/>
</dbReference>
<organism evidence="2 3">
    <name type="scientific">Neurospora crassa (strain ATCC 24698 / 74-OR23-1A / CBS 708.71 / DSM 1257 / FGSC 987)</name>
    <dbReference type="NCBI Taxonomy" id="367110"/>
    <lineage>
        <taxon>Eukaryota</taxon>
        <taxon>Fungi</taxon>
        <taxon>Dikarya</taxon>
        <taxon>Ascomycota</taxon>
        <taxon>Pezizomycotina</taxon>
        <taxon>Sordariomycetes</taxon>
        <taxon>Sordariomycetidae</taxon>
        <taxon>Sordariales</taxon>
        <taxon>Sordariaceae</taxon>
        <taxon>Neurospora</taxon>
    </lineage>
</organism>
<dbReference type="InterPro" id="IPR009091">
    <property type="entry name" value="RCC1/BLIP-II"/>
</dbReference>
<dbReference type="Proteomes" id="UP000001805">
    <property type="component" value="Chromosome 6, Linkage Group II"/>
</dbReference>
<dbReference type="STRING" id="367110.Q1K8S6"/>
<evidence type="ECO:0000256" key="1">
    <source>
        <dbReference type="PROSITE-ProRule" id="PRU00235"/>
    </source>
</evidence>
<dbReference type="SUPFAM" id="SSF50985">
    <property type="entry name" value="RCC1/BLIP-II"/>
    <property type="match status" value="1"/>
</dbReference>
<dbReference type="PaxDb" id="5141-EFNCRP00000006827"/>
<dbReference type="GO" id="GO:0005085">
    <property type="term" value="F:guanyl-nucleotide exchange factor activity"/>
    <property type="evidence" value="ECO:0000318"/>
    <property type="project" value="GO_Central"/>
</dbReference>
<dbReference type="VEuPathDB" id="FungiDB:NCU06765"/>
<dbReference type="InParanoid" id="Q1K8S6"/>
<evidence type="ECO:0008006" key="4">
    <source>
        <dbReference type="Google" id="ProtNLM"/>
    </source>
</evidence>
<keyword evidence="3" id="KW-1185">Reference proteome</keyword>
<dbReference type="KEGG" id="ncr:NCU06765"/>
<dbReference type="GO" id="GO:0005737">
    <property type="term" value="C:cytoplasm"/>
    <property type="evidence" value="ECO:0000318"/>
    <property type="project" value="GO_Central"/>
</dbReference>
<evidence type="ECO:0000313" key="3">
    <source>
        <dbReference type="Proteomes" id="UP000001805"/>
    </source>
</evidence>
<protein>
    <recommendedName>
        <fullName evidence="4">RCC1/BLIP-II</fullName>
    </recommendedName>
</protein>
<name>Q1K8S6_NEUCR</name>
<dbReference type="SMR" id="Q1K8S6"/>
<feature type="repeat" description="RCC1" evidence="1">
    <location>
        <begin position="334"/>
        <end position="393"/>
    </location>
</feature>
<sequence>MKPHGTMELYATGANHSLQLHFAKQEEIYQGDADDLWKFTCVFRHRDIHTIRSFDSHTIVYQKRNNRFIAKAGRAPRGHNALRFVDENIYRTFAEANNGHVAVYNSETATITEYATIRDLLRDLGFHYKPKHVSWEDELVKEERPKDCRPSRKEQFACGYEHYHAYHEVIPRPTLVLEVSYTGFPDIVQLLAHSTGFAALSSTGEVYTWGDERFVGCLGREVSDECPAQYPSPVPLLSQLPTGPVRHLSISPTSSLLACLTAGNDLYIWGDPRQLPPSLRTLFFDQRRAAEGDWHDYNDSPVPVVITDTDGNEVDGIVDVAVGTEHIIALTDQGEVYVIGQNWCGQLGLGEEIKWVTKWEKVPLSLDDGGGGTKKEIKAVAAGPWASFLIVGEQEKRM</sequence>
<dbReference type="Pfam" id="PF13540">
    <property type="entry name" value="RCC1_2"/>
    <property type="match status" value="1"/>
</dbReference>
<evidence type="ECO:0000313" key="2">
    <source>
        <dbReference type="EMBL" id="EAA34301.2"/>
    </source>
</evidence>
<dbReference type="InterPro" id="IPR000408">
    <property type="entry name" value="Reg_chr_condens"/>
</dbReference>
<dbReference type="OrthoDB" id="5370059at2759"/>
<dbReference type="PANTHER" id="PTHR45982:SF1">
    <property type="entry name" value="REGULATOR OF CHROMOSOME CONDENSATION"/>
    <property type="match status" value="1"/>
</dbReference>
<dbReference type="GO" id="GO:1901673">
    <property type="term" value="P:regulation of mitotic spindle assembly"/>
    <property type="evidence" value="ECO:0000318"/>
    <property type="project" value="GO_Central"/>
</dbReference>
<dbReference type="AlphaFoldDB" id="Q1K8S6"/>
<dbReference type="EMBL" id="CM002237">
    <property type="protein sequence ID" value="EAA34301.2"/>
    <property type="molecule type" value="Genomic_DNA"/>
</dbReference>
<dbReference type="PROSITE" id="PS50012">
    <property type="entry name" value="RCC1_3"/>
    <property type="match status" value="3"/>
</dbReference>
<gene>
    <name evidence="2" type="ORF">NCU06765</name>
</gene>